<evidence type="ECO:0000259" key="9">
    <source>
        <dbReference type="Pfam" id="PF08439"/>
    </source>
</evidence>
<dbReference type="GO" id="GO:0004222">
    <property type="term" value="F:metalloendopeptidase activity"/>
    <property type="evidence" value="ECO:0007669"/>
    <property type="project" value="InterPro"/>
</dbReference>
<dbReference type="Pfam" id="PF08439">
    <property type="entry name" value="Peptidase_M3_N"/>
    <property type="match status" value="1"/>
</dbReference>
<dbReference type="PANTHER" id="PTHR11804">
    <property type="entry name" value="PROTEASE M3 THIMET OLIGOPEPTIDASE-RELATED"/>
    <property type="match status" value="1"/>
</dbReference>
<sequence length="657" mass="75951">MAKDSMKNKESTETKDKGTKEILKKEKVAPDELSRDKKDLKSPKDKKQDSKPKDSKISDKKTKIVEKKALPKTLDFDLNALFKDEESLESFAKELDKKLQTFNDSYAGKLSTLKAEEFSKALQTYDSFSEGLGSIMTYVFLKFAIDSKKYGALYADYEMKCNAMYAKVMFFELEFADLDSTKMNEFIKANEKYAFFLQTIEANKKYKLSLKEEQILLNVSPVGVDAFKRLFDESFANMRFKGVMNDEEIGEEEILGFLHVRNRKLRKLAQKNFTKGLRKNSHLLTYILNMVRKDVAITQNLRGYEKPESFRHISNQTTQESVDSMIDCVNANMNLVHGYYRVKAQLLGHKLKDYDRYAPLGLTKENSKKAEVEFQDALYDTLESFYKFSPRFYEIAKEAIFNGWIDSHPKPAKRGGAFSHGSVPSAHPYVMLNFTGNRRDAFTIAHELGHAIHQELSKIQGTLNHDTPLTTAETASVFAEMLLFDSMKKTLKGRELLDIYAGKIEDIFSTLFRQIVMTNFERAIHEREGELKSEDFDRIWLDENKKMFGDSVHLTKKYAKWWSYIPHFIHSPFYCYAYSYGQLLVLALFGLYKRSEDKEKFIQTYIDFLSAGGSKSPRDLILTFGFDVNESAFWEIGMNEVKNLLSEFEDLLNSTRL</sequence>
<dbReference type="EMBL" id="JRPJ02000002">
    <property type="protein sequence ID" value="TLE12014.1"/>
    <property type="molecule type" value="Genomic_DNA"/>
</dbReference>
<evidence type="ECO:0000256" key="3">
    <source>
        <dbReference type="ARBA" id="ARBA00022801"/>
    </source>
</evidence>
<comment type="cofactor">
    <cofactor evidence="6">
        <name>Zn(2+)</name>
        <dbReference type="ChEBI" id="CHEBI:29105"/>
    </cofactor>
    <text evidence="6">Binds 1 zinc ion.</text>
</comment>
<feature type="domain" description="Peptidase M3A/M3B catalytic" evidence="8">
    <location>
        <begin position="258"/>
        <end position="638"/>
    </location>
</feature>
<dbReference type="Gene3D" id="1.10.1370.20">
    <property type="entry name" value="Oligoendopeptidase f, C-terminal domain"/>
    <property type="match status" value="1"/>
</dbReference>
<protein>
    <submittedName>
        <fullName evidence="10">Oligoendopeptidase F</fullName>
    </submittedName>
</protein>
<keyword evidence="1 6" id="KW-0645">Protease</keyword>
<dbReference type="GO" id="GO:0006508">
    <property type="term" value="P:proteolysis"/>
    <property type="evidence" value="ECO:0007669"/>
    <property type="project" value="UniProtKB-KW"/>
</dbReference>
<keyword evidence="4 6" id="KW-0862">Zinc</keyword>
<dbReference type="GO" id="GO:0046872">
    <property type="term" value="F:metal ion binding"/>
    <property type="evidence" value="ECO:0007669"/>
    <property type="project" value="UniProtKB-UniRule"/>
</dbReference>
<dbReference type="InterPro" id="IPR001567">
    <property type="entry name" value="Pept_M3A_M3B_dom"/>
</dbReference>
<dbReference type="Gene3D" id="1.20.140.70">
    <property type="entry name" value="Oligopeptidase f, N-terminal domain"/>
    <property type="match status" value="1"/>
</dbReference>
<evidence type="ECO:0000256" key="7">
    <source>
        <dbReference type="SAM" id="MobiDB-lite"/>
    </source>
</evidence>
<feature type="domain" description="Oligopeptidase F N-terminal" evidence="9">
    <location>
        <begin position="174"/>
        <end position="240"/>
    </location>
</feature>
<evidence type="ECO:0000256" key="5">
    <source>
        <dbReference type="ARBA" id="ARBA00023049"/>
    </source>
</evidence>
<comment type="caution">
    <text evidence="10">The sequence shown here is derived from an EMBL/GenBank/DDBJ whole genome shotgun (WGS) entry which is preliminary data.</text>
</comment>
<dbReference type="InterPro" id="IPR042088">
    <property type="entry name" value="OligoPept_F_C"/>
</dbReference>
<evidence type="ECO:0000256" key="6">
    <source>
        <dbReference type="RuleBase" id="RU003435"/>
    </source>
</evidence>
<dbReference type="SUPFAM" id="SSF55486">
    <property type="entry name" value="Metalloproteases ('zincins'), catalytic domain"/>
    <property type="match status" value="1"/>
</dbReference>
<dbReference type="AlphaFoldDB" id="A0A4U8UFV8"/>
<keyword evidence="5 6" id="KW-0482">Metalloprotease</keyword>
<evidence type="ECO:0000313" key="11">
    <source>
        <dbReference type="Proteomes" id="UP000029857"/>
    </source>
</evidence>
<evidence type="ECO:0000259" key="8">
    <source>
        <dbReference type="Pfam" id="PF01432"/>
    </source>
</evidence>
<evidence type="ECO:0000313" key="10">
    <source>
        <dbReference type="EMBL" id="TLE12014.1"/>
    </source>
</evidence>
<comment type="similarity">
    <text evidence="6">Belongs to the peptidase M3 family.</text>
</comment>
<dbReference type="RefSeq" id="WP_104686080.1">
    <property type="nucleotide sequence ID" value="NZ_CAMCCI010000038.1"/>
</dbReference>
<dbReference type="PANTHER" id="PTHR11804:SF5">
    <property type="entry name" value="OLIGOENDOPEPTIDASE F"/>
    <property type="match status" value="1"/>
</dbReference>
<dbReference type="InterPro" id="IPR013647">
    <property type="entry name" value="OligopepF_N_dom"/>
</dbReference>
<dbReference type="GO" id="GO:0006518">
    <property type="term" value="P:peptide metabolic process"/>
    <property type="evidence" value="ECO:0007669"/>
    <property type="project" value="TreeGrafter"/>
</dbReference>
<proteinExistence type="inferred from homology"/>
<name>A0A4U8UFV8_9HELI</name>
<evidence type="ECO:0000256" key="1">
    <source>
        <dbReference type="ARBA" id="ARBA00022670"/>
    </source>
</evidence>
<evidence type="ECO:0000256" key="2">
    <source>
        <dbReference type="ARBA" id="ARBA00022723"/>
    </source>
</evidence>
<keyword evidence="2 6" id="KW-0479">Metal-binding</keyword>
<evidence type="ECO:0000256" key="4">
    <source>
        <dbReference type="ARBA" id="ARBA00022833"/>
    </source>
</evidence>
<gene>
    <name evidence="10" type="ORF">LS79_001085</name>
</gene>
<dbReference type="CDD" id="cd09610">
    <property type="entry name" value="M3B_PepF"/>
    <property type="match status" value="1"/>
</dbReference>
<dbReference type="Proteomes" id="UP000029857">
    <property type="component" value="Unassembled WGS sequence"/>
</dbReference>
<keyword evidence="3 6" id="KW-0378">Hydrolase</keyword>
<organism evidence="10 11">
    <name type="scientific">Helicobacter bilis</name>
    <dbReference type="NCBI Taxonomy" id="37372"/>
    <lineage>
        <taxon>Bacteria</taxon>
        <taxon>Pseudomonadati</taxon>
        <taxon>Campylobacterota</taxon>
        <taxon>Epsilonproteobacteria</taxon>
        <taxon>Campylobacterales</taxon>
        <taxon>Helicobacteraceae</taxon>
        <taxon>Helicobacter</taxon>
    </lineage>
</organism>
<dbReference type="Pfam" id="PF01432">
    <property type="entry name" value="Peptidase_M3"/>
    <property type="match status" value="1"/>
</dbReference>
<feature type="region of interest" description="Disordered" evidence="7">
    <location>
        <begin position="1"/>
        <end position="59"/>
    </location>
</feature>
<accession>A0A4U8UFV8</accession>
<reference evidence="10 11" key="1">
    <citation type="journal article" date="2014" name="Genome Announc.">
        <title>Draft genome sequences of eight enterohepatic helicobacter species isolated from both laboratory and wild rodents.</title>
        <authorList>
            <person name="Sheh A."/>
            <person name="Shen Z."/>
            <person name="Fox J.G."/>
        </authorList>
    </citation>
    <scope>NUCLEOTIDE SEQUENCE [LARGE SCALE GENOMIC DNA]</scope>
    <source>
        <strain evidence="10 11">ATCC 49320</strain>
    </source>
</reference>
<dbReference type="InterPro" id="IPR045090">
    <property type="entry name" value="Pept_M3A_M3B"/>
</dbReference>